<sequence length="258" mass="29903">MEMMNRVLRIRWTWGGAKIVKFDASLPVKEVLIANGFEELPGSNFIIACKGKLLNPYLTFDAQDVKNGSTIIVNLKYQQTREKSRKFLESLQPKSHSNFYPFHHQPQNSPKLFSKSYFQQQNDFNNDFLNSSQPFKPEKNDDSKQIEISRLNDIAFSAWETVPEYPIILKEMLMSQEDESIAFHQRRKMHGENITYIETSEKICEDPLPNPFTKKSTNSIPGLFKSIYEVPAPANRKDPFPTNPASQKQIFEDMKKSE</sequence>
<evidence type="ECO:0000313" key="3">
    <source>
        <dbReference type="Proteomes" id="UP000179807"/>
    </source>
</evidence>
<keyword evidence="3" id="KW-1185">Reference proteome</keyword>
<accession>A0A1J4JGI0</accession>
<proteinExistence type="predicted"/>
<dbReference type="AlphaFoldDB" id="A0A1J4JGI0"/>
<evidence type="ECO:0008006" key="4">
    <source>
        <dbReference type="Google" id="ProtNLM"/>
    </source>
</evidence>
<comment type="caution">
    <text evidence="2">The sequence shown here is derived from an EMBL/GenBank/DDBJ whole genome shotgun (WGS) entry which is preliminary data.</text>
</comment>
<protein>
    <recommendedName>
        <fullName evidence="4">Ubiquitin-like domain-containing protein</fullName>
    </recommendedName>
</protein>
<organism evidence="2 3">
    <name type="scientific">Tritrichomonas foetus</name>
    <dbReference type="NCBI Taxonomy" id="1144522"/>
    <lineage>
        <taxon>Eukaryota</taxon>
        <taxon>Metamonada</taxon>
        <taxon>Parabasalia</taxon>
        <taxon>Tritrichomonadida</taxon>
        <taxon>Tritrichomonadidae</taxon>
        <taxon>Tritrichomonas</taxon>
    </lineage>
</organism>
<evidence type="ECO:0000313" key="2">
    <source>
        <dbReference type="EMBL" id="OHS98264.1"/>
    </source>
</evidence>
<dbReference type="RefSeq" id="XP_068351401.1">
    <property type="nucleotide sequence ID" value="XM_068510204.1"/>
</dbReference>
<gene>
    <name evidence="2" type="ORF">TRFO_35356</name>
</gene>
<name>A0A1J4JGI0_9EUKA</name>
<dbReference type="EMBL" id="MLAK01001066">
    <property type="protein sequence ID" value="OHS98264.1"/>
    <property type="molecule type" value="Genomic_DNA"/>
</dbReference>
<dbReference type="GeneID" id="94844908"/>
<evidence type="ECO:0000256" key="1">
    <source>
        <dbReference type="SAM" id="MobiDB-lite"/>
    </source>
</evidence>
<reference evidence="2" key="1">
    <citation type="submission" date="2016-10" db="EMBL/GenBank/DDBJ databases">
        <authorList>
            <person name="Benchimol M."/>
            <person name="Almeida L.G."/>
            <person name="Vasconcelos A.T."/>
            <person name="Perreira-Neves A."/>
            <person name="Rosa I.A."/>
            <person name="Tasca T."/>
            <person name="Bogo M.R."/>
            <person name="de Souza W."/>
        </authorList>
    </citation>
    <scope>NUCLEOTIDE SEQUENCE [LARGE SCALE GENOMIC DNA]</scope>
    <source>
        <strain evidence="2">K</strain>
    </source>
</reference>
<dbReference type="Proteomes" id="UP000179807">
    <property type="component" value="Unassembled WGS sequence"/>
</dbReference>
<dbReference type="VEuPathDB" id="TrichDB:TRFO_35356"/>
<feature type="region of interest" description="Disordered" evidence="1">
    <location>
        <begin position="234"/>
        <end position="258"/>
    </location>
</feature>